<dbReference type="InterPro" id="IPR001002">
    <property type="entry name" value="Chitin-bd_1"/>
</dbReference>
<organism evidence="5 6">
    <name type="scientific">Extremus antarcticus</name>
    <dbReference type="NCBI Taxonomy" id="702011"/>
    <lineage>
        <taxon>Eukaryota</taxon>
        <taxon>Fungi</taxon>
        <taxon>Dikarya</taxon>
        <taxon>Ascomycota</taxon>
        <taxon>Pezizomycotina</taxon>
        <taxon>Dothideomycetes</taxon>
        <taxon>Dothideomycetidae</taxon>
        <taxon>Mycosphaerellales</taxon>
        <taxon>Extremaceae</taxon>
        <taxon>Extremus</taxon>
    </lineage>
</organism>
<dbReference type="PROSITE" id="PS50941">
    <property type="entry name" value="CHIT_BIND_I_2"/>
    <property type="match status" value="1"/>
</dbReference>
<sequence length="607" mass="68601">MQRPGRKCLGGFLAIALGYIALTGIAEHLTKHSNLGEKEENAKWIGSSRNWLDKQLCRWVGMCGTFHLNSNGWTWEGGDDDIPPIVPDWSHFWHSDEEDPDSWSREEKELREIPQYVIDHAPYVHLFSDEHFWPGDIAEHLAHLSPRKNYTKIDDWNHGHGLNLTNLNELNDYEGGIHGRFVYLQSNENVEEQPEWLGGAGHIPQLPDLLGMENDDADAVWPSSDDVVDQVSGLSMQEATNHPTDPEGEADTAEFQFWPTEPTPSKNGRCSGNSGFTCKGSGFGPCCSIYGWCGRGEEFCGQACDILGGRCSDPFEPFPRPRSDLKRRQLSEASQPVKKYQSRPNQAGRSSAPAHLIVVQKEDGIVDAFWFFFYSFNLGQKVFNIRFGNHVGDWEHTMIRFKDGVPTAVFVSEHNFGSAYKFHALEKYTVNPDGSGTMIGTWSNHTAAKIAKRPVVYAAVGTHAMYPTPGLHPYILPYGILHDQTDRGPLWDPTLNLHSYTWNMEDKKVRASTRNPKLATNWFDFAGHWGDKYYPLSDPRQYRFAGQYHYVNGPTGPRWKNLARSGVCLNQKCRVRDWVGDSRIKRLPIEEDEEEGGLPGGNFTNDT</sequence>
<protein>
    <submittedName>
        <fullName evidence="5">Vacuolar protein sorting-associated protein 62</fullName>
    </submittedName>
</protein>
<feature type="disulfide bond" evidence="2">
    <location>
        <begin position="286"/>
        <end position="300"/>
    </location>
</feature>
<dbReference type="CDD" id="cd11618">
    <property type="entry name" value="ChtBD1_1"/>
    <property type="match status" value="1"/>
</dbReference>
<proteinExistence type="predicted"/>
<keyword evidence="6" id="KW-1185">Reference proteome</keyword>
<evidence type="ECO:0000259" key="4">
    <source>
        <dbReference type="PROSITE" id="PS50941"/>
    </source>
</evidence>
<keyword evidence="1 2" id="KW-0147">Chitin-binding</keyword>
<dbReference type="Gene3D" id="3.30.60.10">
    <property type="entry name" value="Endochitinase-like"/>
    <property type="match status" value="1"/>
</dbReference>
<keyword evidence="2" id="KW-1015">Disulfide bond</keyword>
<feature type="compositionally biased region" description="Basic and acidic residues" evidence="3">
    <location>
        <begin position="319"/>
        <end position="330"/>
    </location>
</feature>
<evidence type="ECO:0000313" key="5">
    <source>
        <dbReference type="EMBL" id="KAK3052683.1"/>
    </source>
</evidence>
<evidence type="ECO:0000256" key="1">
    <source>
        <dbReference type="ARBA" id="ARBA00022669"/>
    </source>
</evidence>
<reference evidence="5" key="1">
    <citation type="submission" date="2023-04" db="EMBL/GenBank/DDBJ databases">
        <title>Black Yeasts Isolated from many extreme environments.</title>
        <authorList>
            <person name="Coleine C."/>
            <person name="Stajich J.E."/>
            <person name="Selbmann L."/>
        </authorList>
    </citation>
    <scope>NUCLEOTIDE SEQUENCE</scope>
    <source>
        <strain evidence="5">CCFEE 5312</strain>
    </source>
</reference>
<gene>
    <name evidence="5" type="primary">VPS62</name>
    <name evidence="5" type="ORF">LTR09_006165</name>
</gene>
<dbReference type="EMBL" id="JAWDJX010000019">
    <property type="protein sequence ID" value="KAK3052683.1"/>
    <property type="molecule type" value="Genomic_DNA"/>
</dbReference>
<comment type="caution">
    <text evidence="2">Lacks conserved residue(s) required for the propagation of feature annotation.</text>
</comment>
<feature type="region of interest" description="Disordered" evidence="3">
    <location>
        <begin position="318"/>
        <end position="348"/>
    </location>
</feature>
<evidence type="ECO:0000313" key="6">
    <source>
        <dbReference type="Proteomes" id="UP001271007"/>
    </source>
</evidence>
<dbReference type="Proteomes" id="UP001271007">
    <property type="component" value="Unassembled WGS sequence"/>
</dbReference>
<feature type="domain" description="Chitin-binding type-1" evidence="4">
    <location>
        <begin position="267"/>
        <end position="313"/>
    </location>
</feature>
<dbReference type="PANTHER" id="PTHR48172">
    <property type="match status" value="1"/>
</dbReference>
<dbReference type="InterPro" id="IPR036861">
    <property type="entry name" value="Endochitinase-like_sf"/>
</dbReference>
<comment type="caution">
    <text evidence="5">The sequence shown here is derived from an EMBL/GenBank/DDBJ whole genome shotgun (WGS) entry which is preliminary data.</text>
</comment>
<evidence type="ECO:0000256" key="3">
    <source>
        <dbReference type="SAM" id="MobiDB-lite"/>
    </source>
</evidence>
<name>A0AAJ0DEV3_9PEZI</name>
<accession>A0AAJ0DEV3</accession>
<evidence type="ECO:0000256" key="2">
    <source>
        <dbReference type="PROSITE-ProRule" id="PRU00261"/>
    </source>
</evidence>
<dbReference type="PANTHER" id="PTHR48172:SF2">
    <property type="entry name" value="VACUOLAR PROTEIN SORTING PROTEIN 62"/>
    <property type="match status" value="1"/>
</dbReference>
<dbReference type="SUPFAM" id="SSF57016">
    <property type="entry name" value="Plant lectins/antimicrobial peptides"/>
    <property type="match status" value="1"/>
</dbReference>
<dbReference type="AlphaFoldDB" id="A0AAJ0DEV3"/>
<dbReference type="GO" id="GO:0008061">
    <property type="term" value="F:chitin binding"/>
    <property type="evidence" value="ECO:0007669"/>
    <property type="project" value="UniProtKB-UniRule"/>
</dbReference>